<dbReference type="CDD" id="cd03206">
    <property type="entry name" value="GST_C_7"/>
    <property type="match status" value="1"/>
</dbReference>
<dbReference type="Pfam" id="PF02798">
    <property type="entry name" value="GST_N"/>
    <property type="match status" value="1"/>
</dbReference>
<dbReference type="SUPFAM" id="SSF47616">
    <property type="entry name" value="GST C-terminal domain-like"/>
    <property type="match status" value="1"/>
</dbReference>
<dbReference type="SFLD" id="SFLDS00019">
    <property type="entry name" value="Glutathione_Transferase_(cytos"/>
    <property type="match status" value="1"/>
</dbReference>
<comment type="caution">
    <text evidence="5">The sequence shown here is derived from an EMBL/GenBank/DDBJ whole genome shotgun (WGS) entry which is preliminary data.</text>
</comment>
<dbReference type="Proteomes" id="UP001226574">
    <property type="component" value="Unassembled WGS sequence"/>
</dbReference>
<dbReference type="InterPro" id="IPR010987">
    <property type="entry name" value="Glutathione-S-Trfase_C-like"/>
</dbReference>
<evidence type="ECO:0000256" key="2">
    <source>
        <dbReference type="RuleBase" id="RU003494"/>
    </source>
</evidence>
<reference evidence="5 6" key="1">
    <citation type="submission" date="2023-08" db="EMBL/GenBank/DDBJ databases">
        <title>Pseudoalteromonas haloplanktis LL1 genome.</title>
        <authorList>
            <person name="Wu S."/>
        </authorList>
    </citation>
    <scope>NUCLEOTIDE SEQUENCE [LARGE SCALE GENOMIC DNA]</scope>
    <source>
        <strain evidence="5 6">LL1</strain>
    </source>
</reference>
<dbReference type="RefSeq" id="WP_309038271.1">
    <property type="nucleotide sequence ID" value="NZ_JAVIFY010000001.1"/>
</dbReference>
<dbReference type="SFLD" id="SFLDG00358">
    <property type="entry name" value="Main_(cytGST)"/>
    <property type="match status" value="1"/>
</dbReference>
<evidence type="ECO:0000259" key="4">
    <source>
        <dbReference type="PROSITE" id="PS50405"/>
    </source>
</evidence>
<dbReference type="InterPro" id="IPR004046">
    <property type="entry name" value="GST_C"/>
</dbReference>
<accession>A0ABU1B7Y0</accession>
<keyword evidence="6" id="KW-1185">Reference proteome</keyword>
<comment type="similarity">
    <text evidence="2">Belongs to the GST superfamily.</text>
</comment>
<evidence type="ECO:0000256" key="1">
    <source>
        <dbReference type="ARBA" id="ARBA00011738"/>
    </source>
</evidence>
<evidence type="ECO:0000259" key="3">
    <source>
        <dbReference type="PROSITE" id="PS50404"/>
    </source>
</evidence>
<dbReference type="PROSITE" id="PS50404">
    <property type="entry name" value="GST_NTER"/>
    <property type="match status" value="1"/>
</dbReference>
<evidence type="ECO:0000313" key="6">
    <source>
        <dbReference type="Proteomes" id="UP001226574"/>
    </source>
</evidence>
<comment type="subunit">
    <text evidence="1">Homodimer.</text>
</comment>
<dbReference type="PANTHER" id="PTHR43969">
    <property type="entry name" value="GLUTATHIONE S TRANSFERASE D10, ISOFORM A-RELATED"/>
    <property type="match status" value="1"/>
</dbReference>
<dbReference type="CDD" id="cd03056">
    <property type="entry name" value="GST_N_4"/>
    <property type="match status" value="1"/>
</dbReference>
<organism evidence="5 6">
    <name type="scientific">Pseudoalteromonas haloplanktis</name>
    <name type="common">Alteromonas haloplanktis</name>
    <dbReference type="NCBI Taxonomy" id="228"/>
    <lineage>
        <taxon>Bacteria</taxon>
        <taxon>Pseudomonadati</taxon>
        <taxon>Pseudomonadota</taxon>
        <taxon>Gammaproteobacteria</taxon>
        <taxon>Alteromonadales</taxon>
        <taxon>Pseudoalteromonadaceae</taxon>
        <taxon>Pseudoalteromonas</taxon>
    </lineage>
</organism>
<sequence>MKLYDLELSGNCYKVRLFASFANLALSFEAVDFFNAEHKSTSFMQLNPWAEVPVLTDGTLVLRDAQAILVYLANKYAGEAWWPSEAHLQADVMQWLSVAANELQHGPNKARLVKKFNVDSDYKLAESNTHTLCKLINNHLQTNTWLAANRPTIAECAIFPYIALAHEGNIDLSNYESLNLWLNRVKQLPNFISMPGIK</sequence>
<dbReference type="Pfam" id="PF00043">
    <property type="entry name" value="GST_C"/>
    <property type="match status" value="1"/>
</dbReference>
<dbReference type="InterPro" id="IPR004045">
    <property type="entry name" value="Glutathione_S-Trfase_N"/>
</dbReference>
<dbReference type="PROSITE" id="PS50405">
    <property type="entry name" value="GST_CTER"/>
    <property type="match status" value="1"/>
</dbReference>
<evidence type="ECO:0000313" key="5">
    <source>
        <dbReference type="EMBL" id="MDQ9090362.1"/>
    </source>
</evidence>
<dbReference type="InterPro" id="IPR036282">
    <property type="entry name" value="Glutathione-S-Trfase_C_sf"/>
</dbReference>
<dbReference type="InterPro" id="IPR040079">
    <property type="entry name" value="Glutathione_S-Trfase"/>
</dbReference>
<gene>
    <name evidence="5" type="ORF">RC083_02005</name>
</gene>
<dbReference type="EMBL" id="JAVIFY010000001">
    <property type="protein sequence ID" value="MDQ9090362.1"/>
    <property type="molecule type" value="Genomic_DNA"/>
</dbReference>
<dbReference type="PANTHER" id="PTHR43969:SF9">
    <property type="entry name" value="GLUTATHIONE S TRANSFERASE D10, ISOFORM A-RELATED"/>
    <property type="match status" value="1"/>
</dbReference>
<feature type="domain" description="GST N-terminal" evidence="3">
    <location>
        <begin position="1"/>
        <end position="80"/>
    </location>
</feature>
<dbReference type="Gene3D" id="3.40.30.10">
    <property type="entry name" value="Glutaredoxin"/>
    <property type="match status" value="1"/>
</dbReference>
<feature type="domain" description="GST C-terminal" evidence="4">
    <location>
        <begin position="85"/>
        <end position="198"/>
    </location>
</feature>
<name>A0ABU1B7Y0_PSEHA</name>
<dbReference type="Gene3D" id="1.20.1050.10">
    <property type="match status" value="1"/>
</dbReference>
<protein>
    <submittedName>
        <fullName evidence="5">Glutathione S-transferase</fullName>
    </submittedName>
</protein>
<dbReference type="InterPro" id="IPR036249">
    <property type="entry name" value="Thioredoxin-like_sf"/>
</dbReference>
<proteinExistence type="inferred from homology"/>
<dbReference type="SUPFAM" id="SSF52833">
    <property type="entry name" value="Thioredoxin-like"/>
    <property type="match status" value="1"/>
</dbReference>